<keyword evidence="8" id="KW-0407">Ion channel</keyword>
<feature type="transmembrane region" description="Helical" evidence="10">
    <location>
        <begin position="609"/>
        <end position="629"/>
    </location>
</feature>
<evidence type="ECO:0000256" key="1">
    <source>
        <dbReference type="ARBA" id="ARBA00004141"/>
    </source>
</evidence>
<dbReference type="Pfam" id="PF03185">
    <property type="entry name" value="CaKB"/>
    <property type="match status" value="3"/>
</dbReference>
<dbReference type="Proteomes" id="UP000838412">
    <property type="component" value="Chromosome 11"/>
</dbReference>
<gene>
    <name evidence="11" type="primary">KCNMB2</name>
    <name evidence="11" type="ORF">BLAG_LOCUS3942</name>
</gene>
<evidence type="ECO:0000313" key="12">
    <source>
        <dbReference type="Proteomes" id="UP000838412"/>
    </source>
</evidence>
<name>A0A8J9YR81_BRALA</name>
<evidence type="ECO:0000256" key="5">
    <source>
        <dbReference type="ARBA" id="ARBA00023065"/>
    </source>
</evidence>
<organism evidence="11 12">
    <name type="scientific">Branchiostoma lanceolatum</name>
    <name type="common">Common lancelet</name>
    <name type="synonym">Amphioxus lanceolatum</name>
    <dbReference type="NCBI Taxonomy" id="7740"/>
    <lineage>
        <taxon>Eukaryota</taxon>
        <taxon>Metazoa</taxon>
        <taxon>Chordata</taxon>
        <taxon>Cephalochordata</taxon>
        <taxon>Leptocardii</taxon>
        <taxon>Amphioxiformes</taxon>
        <taxon>Branchiostomatidae</taxon>
        <taxon>Branchiostoma</taxon>
    </lineage>
</organism>
<keyword evidence="3 10" id="KW-0812">Transmembrane</keyword>
<keyword evidence="4 10" id="KW-1133">Transmembrane helix</keyword>
<evidence type="ECO:0000256" key="9">
    <source>
        <dbReference type="SAM" id="MobiDB-lite"/>
    </source>
</evidence>
<dbReference type="PANTHER" id="PTHR10258:SF8">
    <property type="entry name" value="CALCIUM-ACTIVATED POTASSIUM CHANNEL BK ALPHA SUBUNIT DOMAIN-CONTAINING PROTEIN"/>
    <property type="match status" value="1"/>
</dbReference>
<feature type="compositionally biased region" description="Polar residues" evidence="9">
    <location>
        <begin position="678"/>
        <end position="688"/>
    </location>
</feature>
<keyword evidence="5" id="KW-0406">Ion transport</keyword>
<dbReference type="EMBL" id="OV696696">
    <property type="protein sequence ID" value="CAH1239721.1"/>
    <property type="molecule type" value="Genomic_DNA"/>
</dbReference>
<dbReference type="GO" id="GO:0015459">
    <property type="term" value="F:potassium channel regulator activity"/>
    <property type="evidence" value="ECO:0007669"/>
    <property type="project" value="TreeGrafter"/>
</dbReference>
<keyword evidence="12" id="KW-1185">Reference proteome</keyword>
<reference evidence="11" key="1">
    <citation type="submission" date="2022-01" db="EMBL/GenBank/DDBJ databases">
        <authorList>
            <person name="Braso-Vives M."/>
        </authorList>
    </citation>
    <scope>NUCLEOTIDE SEQUENCE</scope>
</reference>
<evidence type="ECO:0000256" key="8">
    <source>
        <dbReference type="ARBA" id="ARBA00023303"/>
    </source>
</evidence>
<keyword evidence="2" id="KW-0813">Transport</keyword>
<evidence type="ECO:0000256" key="7">
    <source>
        <dbReference type="ARBA" id="ARBA00023180"/>
    </source>
</evidence>
<dbReference type="GO" id="GO:0015269">
    <property type="term" value="F:calcium-activated potassium channel activity"/>
    <property type="evidence" value="ECO:0007669"/>
    <property type="project" value="InterPro"/>
</dbReference>
<keyword evidence="6 10" id="KW-0472">Membrane</keyword>
<evidence type="ECO:0000256" key="3">
    <source>
        <dbReference type="ARBA" id="ARBA00022692"/>
    </source>
</evidence>
<feature type="compositionally biased region" description="Pro residues" evidence="9">
    <location>
        <begin position="658"/>
        <end position="673"/>
    </location>
</feature>
<protein>
    <submittedName>
        <fullName evidence="11">KCNMB2 protein</fullName>
    </submittedName>
</protein>
<comment type="subcellular location">
    <subcellularLocation>
        <location evidence="1">Membrane</location>
        <topology evidence="1">Multi-pass membrane protein</topology>
    </subcellularLocation>
</comment>
<feature type="region of interest" description="Disordered" evidence="9">
    <location>
        <begin position="645"/>
        <end position="711"/>
    </location>
</feature>
<dbReference type="PANTHER" id="PTHR10258">
    <property type="entry name" value="CALCIUM-ACTIVATED POTASSIUM CHANNEL SUBUNIT BETA"/>
    <property type="match status" value="1"/>
</dbReference>
<evidence type="ECO:0000256" key="2">
    <source>
        <dbReference type="ARBA" id="ARBA00022448"/>
    </source>
</evidence>
<dbReference type="PROSITE" id="PS51257">
    <property type="entry name" value="PROKAR_LIPOPROTEIN"/>
    <property type="match status" value="1"/>
</dbReference>
<dbReference type="AlphaFoldDB" id="A0A8J9YR81"/>
<evidence type="ECO:0000256" key="10">
    <source>
        <dbReference type="SAM" id="Phobius"/>
    </source>
</evidence>
<feature type="transmembrane region" description="Helical" evidence="10">
    <location>
        <begin position="328"/>
        <end position="352"/>
    </location>
</feature>
<dbReference type="InterPro" id="IPR003930">
    <property type="entry name" value="K_chnl_Ca-activ_BK_bsu"/>
</dbReference>
<proteinExistence type="predicted"/>
<evidence type="ECO:0000256" key="6">
    <source>
        <dbReference type="ARBA" id="ARBA00023136"/>
    </source>
</evidence>
<dbReference type="GO" id="GO:0005513">
    <property type="term" value="P:detection of calcium ion"/>
    <property type="evidence" value="ECO:0007669"/>
    <property type="project" value="TreeGrafter"/>
</dbReference>
<feature type="transmembrane region" description="Helical" evidence="10">
    <location>
        <begin position="20"/>
        <end position="41"/>
    </location>
</feature>
<dbReference type="GO" id="GO:0008076">
    <property type="term" value="C:voltage-gated potassium channel complex"/>
    <property type="evidence" value="ECO:0007669"/>
    <property type="project" value="TreeGrafter"/>
</dbReference>
<evidence type="ECO:0000313" key="11">
    <source>
        <dbReference type="EMBL" id="CAH1239721.1"/>
    </source>
</evidence>
<evidence type="ECO:0000256" key="4">
    <source>
        <dbReference type="ARBA" id="ARBA00022989"/>
    </source>
</evidence>
<sequence>MSDERSKTIAKFNMCRCLIFFGLTMVACAAVALIVCGVVIVKPVVETKSLEFQKATCTTTRGYLTVTSLCQHFLGSGKWIDCSCGKNCNSAYPCLRILVTHGGQDNGTYSGVIFDTEQRLNSDGHLAEDSQCVTAPCVRNRGTNMGDVKAFNDTYGAGETYGCLYHPDDTSKVILKRLFTWDAMFHSMLWPCIAFFLFTVLTVFFCYQCYKAGKKMSSLPITVAPGAPAAQPGYFIPPQGGQAHTPYPQAMPMQQQDPYKTAYAPDNKGYTRAWTEGISHSGLSCRTTRPVLPNDKVYWFISPSCDQKEHYKMDEKQSATRQYRRYSCYFWLAGGMAVGCAVALIVCGNVIVKPMVETDSLNFQETTCTTDRSYLTGQWITCGCGKYCSSSYPCLRVTVTYVLNNATVNAVLFDTEQRLNSNGDNAEVRYKMNEHRKLTKQLKAYNCYGWMAATLAAGGAVALIVCGVVIVKPIVETNSLDFQEATCTTTQSYLTGRWITCGCGDKCSSSYPCLRMTVTYVPTNINNASSINAVLFDTEQRLNSDGNNAEEYQCVTAPCERNADDNRVSVLNFNDTYAPGKNYSCLHHPDATTQVLLKRLFTWNDMFHSMLWSGIAFVIFAVITLYIMAQCHEIKERMSTIQVSAPPPAVPAAQPGHFLPPQPGDSLPPPPAYPGVQSGESLQMQPAPQRQDLYNTNYSNYSTDNKGFTYN</sequence>
<feature type="transmembrane region" description="Helical" evidence="10">
    <location>
        <begin position="188"/>
        <end position="207"/>
    </location>
</feature>
<accession>A0A8J9YR81</accession>
<feature type="compositionally biased region" description="Low complexity" evidence="9">
    <location>
        <begin position="694"/>
        <end position="703"/>
    </location>
</feature>
<feature type="transmembrane region" description="Helical" evidence="10">
    <location>
        <begin position="448"/>
        <end position="471"/>
    </location>
</feature>
<keyword evidence="7" id="KW-0325">Glycoprotein</keyword>